<name>A0ABM3FDH9_NEOLC</name>
<accession>A0ABM3FDH9</accession>
<dbReference type="GeneID" id="107216959"/>
<keyword evidence="4" id="KW-0227">DNA damage</keyword>
<proteinExistence type="inferred from homology"/>
<dbReference type="PANTHER" id="PTHR13604:SF0">
    <property type="entry name" value="ABASIC SITE PROCESSING PROTEIN HMCES"/>
    <property type="match status" value="1"/>
</dbReference>
<dbReference type="InterPro" id="IPR036590">
    <property type="entry name" value="SRAP-like"/>
</dbReference>
<dbReference type="Proteomes" id="UP000829291">
    <property type="component" value="Chromosome 2"/>
</dbReference>
<keyword evidence="3" id="KW-0645">Protease</keyword>
<evidence type="ECO:0000256" key="6">
    <source>
        <dbReference type="ARBA" id="ARBA00023124"/>
    </source>
</evidence>
<keyword evidence="13" id="KW-1185">Reference proteome</keyword>
<evidence type="ECO:0000256" key="9">
    <source>
        <dbReference type="ARBA" id="ARBA00030390"/>
    </source>
</evidence>
<reference evidence="14" key="1">
    <citation type="submission" date="2025-08" db="UniProtKB">
        <authorList>
            <consortium name="RefSeq"/>
        </authorList>
    </citation>
    <scope>IDENTIFICATION</scope>
    <source>
        <tissue evidence="14">Thorax and Abdomen</tissue>
    </source>
</reference>
<keyword evidence="7" id="KW-0238">DNA-binding</keyword>
<evidence type="ECO:0000256" key="8">
    <source>
        <dbReference type="ARBA" id="ARBA00023239"/>
    </source>
</evidence>
<feature type="compositionally biased region" description="Polar residues" evidence="12">
    <location>
        <begin position="321"/>
        <end position="339"/>
    </location>
</feature>
<dbReference type="Gene3D" id="3.90.1680.10">
    <property type="entry name" value="SOS response associated peptidase-like"/>
    <property type="match status" value="1"/>
</dbReference>
<evidence type="ECO:0000256" key="11">
    <source>
        <dbReference type="ARBA" id="ARBA00031130"/>
    </source>
</evidence>
<gene>
    <name evidence="14" type="primary">LOC107216959</name>
</gene>
<evidence type="ECO:0000256" key="5">
    <source>
        <dbReference type="ARBA" id="ARBA00022801"/>
    </source>
</evidence>
<evidence type="ECO:0000313" key="14">
    <source>
        <dbReference type="RefSeq" id="XP_046586068.1"/>
    </source>
</evidence>
<evidence type="ECO:0000256" key="7">
    <source>
        <dbReference type="ARBA" id="ARBA00023125"/>
    </source>
</evidence>
<dbReference type="SUPFAM" id="SSF143081">
    <property type="entry name" value="BB1717-like"/>
    <property type="match status" value="1"/>
</dbReference>
<dbReference type="Pfam" id="PF02586">
    <property type="entry name" value="SRAP"/>
    <property type="match status" value="1"/>
</dbReference>
<evidence type="ECO:0000256" key="2">
    <source>
        <dbReference type="ARBA" id="ARBA00015888"/>
    </source>
</evidence>
<evidence type="ECO:0000256" key="4">
    <source>
        <dbReference type="ARBA" id="ARBA00022763"/>
    </source>
</evidence>
<evidence type="ECO:0000256" key="12">
    <source>
        <dbReference type="SAM" id="MobiDB-lite"/>
    </source>
</evidence>
<keyword evidence="5" id="KW-0378">Hydrolase</keyword>
<evidence type="ECO:0000256" key="1">
    <source>
        <dbReference type="ARBA" id="ARBA00008136"/>
    </source>
</evidence>
<evidence type="ECO:0000256" key="3">
    <source>
        <dbReference type="ARBA" id="ARBA00022670"/>
    </source>
</evidence>
<keyword evidence="6" id="KW-0190">Covalent protein-DNA linkage</keyword>
<dbReference type="RefSeq" id="XP_046586068.1">
    <property type="nucleotide sequence ID" value="XM_046730112.1"/>
</dbReference>
<evidence type="ECO:0000256" key="10">
    <source>
        <dbReference type="ARBA" id="ARBA00030898"/>
    </source>
</evidence>
<dbReference type="InterPro" id="IPR003738">
    <property type="entry name" value="SRAP"/>
</dbReference>
<feature type="region of interest" description="Disordered" evidence="12">
    <location>
        <begin position="318"/>
        <end position="359"/>
    </location>
</feature>
<dbReference type="PANTHER" id="PTHR13604">
    <property type="entry name" value="DC12-RELATED"/>
    <property type="match status" value="1"/>
</dbReference>
<organism evidence="13 14">
    <name type="scientific">Neodiprion lecontei</name>
    <name type="common">Redheaded pine sawfly</name>
    <dbReference type="NCBI Taxonomy" id="441921"/>
    <lineage>
        <taxon>Eukaryota</taxon>
        <taxon>Metazoa</taxon>
        <taxon>Ecdysozoa</taxon>
        <taxon>Arthropoda</taxon>
        <taxon>Hexapoda</taxon>
        <taxon>Insecta</taxon>
        <taxon>Pterygota</taxon>
        <taxon>Neoptera</taxon>
        <taxon>Endopterygota</taxon>
        <taxon>Hymenoptera</taxon>
        <taxon>Tenthredinoidea</taxon>
        <taxon>Diprionidae</taxon>
        <taxon>Diprioninae</taxon>
        <taxon>Neodiprion</taxon>
    </lineage>
</organism>
<keyword evidence="8" id="KW-0456">Lyase</keyword>
<protein>
    <recommendedName>
        <fullName evidence="2">Abasic site processing protein HMCES</fullName>
    </recommendedName>
    <alternativeName>
        <fullName evidence="9">Embryonic stem cell-specific 5-hydroxymethylcytosine-binding protein</fullName>
    </alternativeName>
    <alternativeName>
        <fullName evidence="10">Peptidase HMCES</fullName>
    </alternativeName>
    <alternativeName>
        <fullName evidence="11">SRAP domain-containing protein 1</fullName>
    </alternativeName>
</protein>
<sequence>MTNKMAARSTVDCYSMTSRNPSKLEINVGTIRTIRTQLVKCKQSAVWPSKLSRTLDAVEMCQACQHKGSAGKYRWTRWQAGDAGSGTGYWPSYNLAPRDILPCIVAGRYFNVEEERVLHPMQGDYREYNIAPYNARYEGLFESKVYSHPLLHGQRCVIVCDGYYEWKTRRQTIKGVKQPYFIYAKQDEGVKIEDRQTWKAEWSEDDGWKGIKLLKIPGIFDTWLSGEKKIVYSCSMITTNTEEIPSWLHHRIPMVLESEEEVADWLDYTNVSMNDALEKLHHPPIDSLQWHRVDPRVNDSRFNNISCYKPIVIGEKKDEASSSGMVASRLQTGSTTSVENKSEIDAGDDESPTKRLKSG</sequence>
<evidence type="ECO:0000313" key="13">
    <source>
        <dbReference type="Proteomes" id="UP000829291"/>
    </source>
</evidence>
<comment type="similarity">
    <text evidence="1">Belongs to the SOS response-associated peptidase family.</text>
</comment>